<reference evidence="2 3" key="1">
    <citation type="submission" date="2019-02" db="EMBL/GenBank/DDBJ databases">
        <title>Deep-cultivation of Planctomycetes and their phenomic and genomic characterization uncovers novel biology.</title>
        <authorList>
            <person name="Wiegand S."/>
            <person name="Jogler M."/>
            <person name="Boedeker C."/>
            <person name="Pinto D."/>
            <person name="Vollmers J."/>
            <person name="Rivas-Marin E."/>
            <person name="Kohn T."/>
            <person name="Peeters S.H."/>
            <person name="Heuer A."/>
            <person name="Rast P."/>
            <person name="Oberbeckmann S."/>
            <person name="Bunk B."/>
            <person name="Jeske O."/>
            <person name="Meyerdierks A."/>
            <person name="Storesund J.E."/>
            <person name="Kallscheuer N."/>
            <person name="Luecker S."/>
            <person name="Lage O.M."/>
            <person name="Pohl T."/>
            <person name="Merkel B.J."/>
            <person name="Hornburger P."/>
            <person name="Mueller R.-W."/>
            <person name="Bruemmer F."/>
            <person name="Labrenz M."/>
            <person name="Spormann A.M."/>
            <person name="Op den Camp H."/>
            <person name="Overmann J."/>
            <person name="Amann R."/>
            <person name="Jetten M.S.M."/>
            <person name="Mascher T."/>
            <person name="Medema M.H."/>
            <person name="Devos D.P."/>
            <person name="Kaster A.-K."/>
            <person name="Ovreas L."/>
            <person name="Rohde M."/>
            <person name="Galperin M.Y."/>
            <person name="Jogler C."/>
        </authorList>
    </citation>
    <scope>NUCLEOTIDE SEQUENCE [LARGE SCALE GENOMIC DNA]</scope>
    <source>
        <strain evidence="2 3">Pla175</strain>
    </source>
</reference>
<evidence type="ECO:0000256" key="1">
    <source>
        <dbReference type="SAM" id="MobiDB-lite"/>
    </source>
</evidence>
<feature type="compositionally biased region" description="Low complexity" evidence="1">
    <location>
        <begin position="78"/>
        <end position="93"/>
    </location>
</feature>
<dbReference type="EMBL" id="CP036291">
    <property type="protein sequence ID" value="QDU91514.1"/>
    <property type="molecule type" value="Genomic_DNA"/>
</dbReference>
<organism evidence="2 3">
    <name type="scientific">Pirellulimonas nuda</name>
    <dbReference type="NCBI Taxonomy" id="2528009"/>
    <lineage>
        <taxon>Bacteria</taxon>
        <taxon>Pseudomonadati</taxon>
        <taxon>Planctomycetota</taxon>
        <taxon>Planctomycetia</taxon>
        <taxon>Pirellulales</taxon>
        <taxon>Lacipirellulaceae</taxon>
        <taxon>Pirellulimonas</taxon>
    </lineage>
</organism>
<feature type="compositionally biased region" description="Basic and acidic residues" evidence="1">
    <location>
        <begin position="111"/>
        <end position="122"/>
    </location>
</feature>
<feature type="region of interest" description="Disordered" evidence="1">
    <location>
        <begin position="78"/>
        <end position="283"/>
    </location>
</feature>
<dbReference type="AlphaFoldDB" id="A0A518DJ50"/>
<feature type="compositionally biased region" description="Low complexity" evidence="1">
    <location>
        <begin position="253"/>
        <end position="270"/>
    </location>
</feature>
<gene>
    <name evidence="2" type="ORF">Pla175_49430</name>
</gene>
<dbReference type="Proteomes" id="UP000317429">
    <property type="component" value="Chromosome"/>
</dbReference>
<name>A0A518DJ50_9BACT</name>
<dbReference type="KEGG" id="pnd:Pla175_49430"/>
<evidence type="ECO:0000313" key="3">
    <source>
        <dbReference type="Proteomes" id="UP000317429"/>
    </source>
</evidence>
<dbReference type="RefSeq" id="WP_145291690.1">
    <property type="nucleotide sequence ID" value="NZ_CP036291.1"/>
</dbReference>
<evidence type="ECO:0000313" key="2">
    <source>
        <dbReference type="EMBL" id="QDU91514.1"/>
    </source>
</evidence>
<sequence>MNAEQVESLKQQLTDQFVTVDPDRPELARFRGLTGRVKTVNMNGRALVEFDGYVKNIGWFDIAPQCLTVVSAPAGARAAQRKAPQPKLAQPKPAGDKPKPPTAKTPAPASGEKKLSPLELARRQGGAGTGGSAAEKPAAKPPAARPAEAKTGRPEAAAKYVTPPPPATMINQPPRVLNRRSLTAADILEMSQGKMPSLHQPAPTPARSGSAATAPKGATAKAAPDRSTPSVAVANAAATANDPAAPRGPEPAAPTAGATQPEGHAAATSSDPPPAAAGKPSTADILAACRSKAQE</sequence>
<dbReference type="OrthoDB" id="278480at2"/>
<accession>A0A518DJ50</accession>
<protein>
    <submittedName>
        <fullName evidence="2">Uncharacterized protein</fullName>
    </submittedName>
</protein>
<feature type="compositionally biased region" description="Low complexity" evidence="1">
    <location>
        <begin position="208"/>
        <end position="245"/>
    </location>
</feature>
<proteinExistence type="predicted"/>
<keyword evidence="3" id="KW-1185">Reference proteome</keyword>